<comment type="caution">
    <text evidence="2">The sequence shown here is derived from an EMBL/GenBank/DDBJ whole genome shotgun (WGS) entry which is preliminary data.</text>
</comment>
<dbReference type="Proteomes" id="UP000317650">
    <property type="component" value="Chromosome 1"/>
</dbReference>
<sequence length="82" mass="8841">MDGEDTPDRTFSGSAQSQSCELGGCRENGSELISAYHNAKPDNTATAERHGMSSTISVRSNDCAQIWFCNQQPLDSHSYALG</sequence>
<organism evidence="2 3">
    <name type="scientific">Musa balbisiana</name>
    <name type="common">Banana</name>
    <dbReference type="NCBI Taxonomy" id="52838"/>
    <lineage>
        <taxon>Eukaryota</taxon>
        <taxon>Viridiplantae</taxon>
        <taxon>Streptophyta</taxon>
        <taxon>Embryophyta</taxon>
        <taxon>Tracheophyta</taxon>
        <taxon>Spermatophyta</taxon>
        <taxon>Magnoliopsida</taxon>
        <taxon>Liliopsida</taxon>
        <taxon>Zingiberales</taxon>
        <taxon>Musaceae</taxon>
        <taxon>Musa</taxon>
    </lineage>
</organism>
<evidence type="ECO:0000256" key="1">
    <source>
        <dbReference type="SAM" id="MobiDB-lite"/>
    </source>
</evidence>
<proteinExistence type="predicted"/>
<dbReference type="AlphaFoldDB" id="A0A4S8JNV5"/>
<evidence type="ECO:0000313" key="2">
    <source>
        <dbReference type="EMBL" id="THU63595.1"/>
    </source>
</evidence>
<reference evidence="2 3" key="1">
    <citation type="journal article" date="2019" name="Nat. Plants">
        <title>Genome sequencing of Musa balbisiana reveals subgenome evolution and function divergence in polyploid bananas.</title>
        <authorList>
            <person name="Yao X."/>
        </authorList>
    </citation>
    <scope>NUCLEOTIDE SEQUENCE [LARGE SCALE GENOMIC DNA]</scope>
    <source>
        <strain evidence="3">cv. DH-PKW</strain>
        <tissue evidence="2">Leaves</tissue>
    </source>
</reference>
<name>A0A4S8JNV5_MUSBA</name>
<gene>
    <name evidence="2" type="ORF">C4D60_Mb01t17470</name>
</gene>
<dbReference type="EMBL" id="PYDT01000004">
    <property type="protein sequence ID" value="THU63595.1"/>
    <property type="molecule type" value="Genomic_DNA"/>
</dbReference>
<feature type="region of interest" description="Disordered" evidence="1">
    <location>
        <begin position="1"/>
        <end position="22"/>
    </location>
</feature>
<keyword evidence="3" id="KW-1185">Reference proteome</keyword>
<accession>A0A4S8JNV5</accession>
<evidence type="ECO:0000313" key="3">
    <source>
        <dbReference type="Proteomes" id="UP000317650"/>
    </source>
</evidence>
<feature type="compositionally biased region" description="Polar residues" evidence="1">
    <location>
        <begin position="9"/>
        <end position="20"/>
    </location>
</feature>
<protein>
    <submittedName>
        <fullName evidence="2">Uncharacterized protein</fullName>
    </submittedName>
</protein>